<organism evidence="2 3">
    <name type="scientific">Glycine soja</name>
    <name type="common">Wild soybean</name>
    <dbReference type="NCBI Taxonomy" id="3848"/>
    <lineage>
        <taxon>Eukaryota</taxon>
        <taxon>Viridiplantae</taxon>
        <taxon>Streptophyta</taxon>
        <taxon>Embryophyta</taxon>
        <taxon>Tracheophyta</taxon>
        <taxon>Spermatophyta</taxon>
        <taxon>Magnoliopsida</taxon>
        <taxon>eudicotyledons</taxon>
        <taxon>Gunneridae</taxon>
        <taxon>Pentapetalae</taxon>
        <taxon>rosids</taxon>
        <taxon>fabids</taxon>
        <taxon>Fabales</taxon>
        <taxon>Fabaceae</taxon>
        <taxon>Papilionoideae</taxon>
        <taxon>50 kb inversion clade</taxon>
        <taxon>NPAAA clade</taxon>
        <taxon>indigoferoid/millettioid clade</taxon>
        <taxon>Phaseoleae</taxon>
        <taxon>Glycine</taxon>
        <taxon>Glycine subgen. Soja</taxon>
    </lineage>
</organism>
<comment type="caution">
    <text evidence="2">The sequence shown here is derived from an EMBL/GenBank/DDBJ whole genome shotgun (WGS) entry which is preliminary data.</text>
</comment>
<gene>
    <name evidence="2" type="ORF">D0Y65_033366</name>
</gene>
<evidence type="ECO:0000313" key="2">
    <source>
        <dbReference type="EMBL" id="RZB74270.1"/>
    </source>
</evidence>
<dbReference type="EMBL" id="QZWG01000012">
    <property type="protein sequence ID" value="RZB74270.1"/>
    <property type="molecule type" value="Genomic_DNA"/>
</dbReference>
<keyword evidence="3" id="KW-1185">Reference proteome</keyword>
<name>A0A445HKU3_GLYSO</name>
<evidence type="ECO:0000313" key="3">
    <source>
        <dbReference type="Proteomes" id="UP000289340"/>
    </source>
</evidence>
<evidence type="ECO:0000256" key="1">
    <source>
        <dbReference type="SAM" id="MobiDB-lite"/>
    </source>
</evidence>
<accession>A0A445HKU3</accession>
<feature type="region of interest" description="Disordered" evidence="1">
    <location>
        <begin position="64"/>
        <end position="104"/>
    </location>
</feature>
<reference evidence="2 3" key="1">
    <citation type="submission" date="2018-09" db="EMBL/GenBank/DDBJ databases">
        <title>A high-quality reference genome of wild soybean provides a powerful tool to mine soybean genomes.</title>
        <authorList>
            <person name="Xie M."/>
            <person name="Chung C.Y.L."/>
            <person name="Li M.-W."/>
            <person name="Wong F.-L."/>
            <person name="Chan T.-F."/>
            <person name="Lam H.-M."/>
        </authorList>
    </citation>
    <scope>NUCLEOTIDE SEQUENCE [LARGE SCALE GENOMIC DNA]</scope>
    <source>
        <strain evidence="3">cv. W05</strain>
        <tissue evidence="2">Hypocotyl of etiolated seedlings</tissue>
    </source>
</reference>
<sequence>MKALSLSAINSSNPCLPKTHLLKVPIFHPFFKFKPFSYSHSALHGHGAKRAHTFPFTISCKLESSQDKKNKGKSVSQKIVLSGASPPPLTENDKSNGEGRAFWGGQYAEKEDFADSL</sequence>
<proteinExistence type="predicted"/>
<dbReference type="AlphaFoldDB" id="A0A445HKU3"/>
<protein>
    <submittedName>
        <fullName evidence="2">Uncharacterized protein</fullName>
    </submittedName>
</protein>
<dbReference type="Proteomes" id="UP000289340">
    <property type="component" value="Chromosome 12"/>
</dbReference>